<proteinExistence type="predicted"/>
<dbReference type="CDD" id="cd23992">
    <property type="entry name" value="PBP_GOBP"/>
    <property type="match status" value="1"/>
</dbReference>
<dbReference type="Gene3D" id="1.10.238.20">
    <property type="entry name" value="Pheromone/general odorant binding protein domain"/>
    <property type="match status" value="1"/>
</dbReference>
<accession>A0A146LUU1</accession>
<dbReference type="Pfam" id="PF01395">
    <property type="entry name" value="PBP_GOBP"/>
    <property type="match status" value="1"/>
</dbReference>
<dbReference type="SUPFAM" id="SSF47565">
    <property type="entry name" value="Insect pheromone/odorant-binding proteins"/>
    <property type="match status" value="1"/>
</dbReference>
<dbReference type="SMART" id="SM00708">
    <property type="entry name" value="PhBP"/>
    <property type="match status" value="1"/>
</dbReference>
<sequence length="171" mass="19160">FFFQYLRRCVRAFGAVNAMKSRFGIVFASLTILHSVNAGTIRREYLAKVVEAKDKCLKEFNVDDSVVEDFLKKNIKPESKSGQCMVACFLEERGMMADGKILSEGVKLNNEEQYKDPADVEKGNKVTDMCDTEVPNEGKDKCLLAADYAMCVVKRSEEAGLPKIDFAHPTD</sequence>
<gene>
    <name evidence="1" type="primary">Pbprp5</name>
    <name evidence="1" type="ORF">g.37618</name>
</gene>
<feature type="non-terminal residue" evidence="1">
    <location>
        <position position="1"/>
    </location>
</feature>
<dbReference type="InterPro" id="IPR006170">
    <property type="entry name" value="PBP/GOBP"/>
</dbReference>
<protein>
    <submittedName>
        <fullName evidence="1">Pheromone-binding protein-related protein 5</fullName>
    </submittedName>
</protein>
<dbReference type="AlphaFoldDB" id="A0A146LUU1"/>
<dbReference type="GO" id="GO:0005549">
    <property type="term" value="F:odorant binding"/>
    <property type="evidence" value="ECO:0007669"/>
    <property type="project" value="InterPro"/>
</dbReference>
<reference evidence="1" key="1">
    <citation type="journal article" date="2016" name="Gigascience">
        <title>De novo construction of an expanded transcriptome assembly for the western tarnished plant bug, Lygus hesperus.</title>
        <authorList>
            <person name="Tassone E.E."/>
            <person name="Geib S.M."/>
            <person name="Hall B."/>
            <person name="Fabrick J.A."/>
            <person name="Brent C.S."/>
            <person name="Hull J.J."/>
        </authorList>
    </citation>
    <scope>NUCLEOTIDE SEQUENCE</scope>
</reference>
<organism evidence="1">
    <name type="scientific">Lygus hesperus</name>
    <name type="common">Western plant bug</name>
    <dbReference type="NCBI Taxonomy" id="30085"/>
    <lineage>
        <taxon>Eukaryota</taxon>
        <taxon>Metazoa</taxon>
        <taxon>Ecdysozoa</taxon>
        <taxon>Arthropoda</taxon>
        <taxon>Hexapoda</taxon>
        <taxon>Insecta</taxon>
        <taxon>Pterygota</taxon>
        <taxon>Neoptera</taxon>
        <taxon>Paraneoptera</taxon>
        <taxon>Hemiptera</taxon>
        <taxon>Heteroptera</taxon>
        <taxon>Panheteroptera</taxon>
        <taxon>Cimicomorpha</taxon>
        <taxon>Miridae</taxon>
        <taxon>Mirini</taxon>
        <taxon>Lygus</taxon>
    </lineage>
</organism>
<dbReference type="InterPro" id="IPR036728">
    <property type="entry name" value="PBP_GOBP_sf"/>
</dbReference>
<dbReference type="EMBL" id="GDHC01008489">
    <property type="protein sequence ID" value="JAQ10140.1"/>
    <property type="molecule type" value="Transcribed_RNA"/>
</dbReference>
<name>A0A146LUU1_LYGHE</name>
<evidence type="ECO:0000313" key="1">
    <source>
        <dbReference type="EMBL" id="JAQ10140.1"/>
    </source>
</evidence>